<accession>I3D2E7</accession>
<dbReference type="EMBL" id="AEXL02000090">
    <property type="protein sequence ID" value="EIJ65890.1"/>
    <property type="molecule type" value="Genomic_DNA"/>
</dbReference>
<proteinExistence type="predicted"/>
<organism evidence="2 3">
    <name type="scientific">Candidatus Nitrosopumilus salarius BD31</name>
    <dbReference type="NCBI Taxonomy" id="859350"/>
    <lineage>
        <taxon>Archaea</taxon>
        <taxon>Nitrososphaerota</taxon>
        <taxon>Nitrososphaeria</taxon>
        <taxon>Nitrosopumilales</taxon>
        <taxon>Nitrosopumilaceae</taxon>
        <taxon>Nitrosopumilus</taxon>
    </lineage>
</organism>
<name>I3D2E7_9ARCH</name>
<feature type="transmembrane region" description="Helical" evidence="1">
    <location>
        <begin position="7"/>
        <end position="27"/>
    </location>
</feature>
<dbReference type="AlphaFoldDB" id="I3D2E7"/>
<gene>
    <name evidence="2" type="ORF">BD31_I0199</name>
</gene>
<comment type="caution">
    <text evidence="2">The sequence shown here is derived from an EMBL/GenBank/DDBJ whole genome shotgun (WGS) entry which is preliminary data.</text>
</comment>
<dbReference type="RefSeq" id="WP_008299243.1">
    <property type="nucleotide sequence ID" value="NZ_AEXL02000090.1"/>
</dbReference>
<protein>
    <submittedName>
        <fullName evidence="2">Uncharacterized protein</fullName>
    </submittedName>
</protein>
<dbReference type="Proteomes" id="UP000003423">
    <property type="component" value="Unassembled WGS sequence"/>
</dbReference>
<evidence type="ECO:0000313" key="2">
    <source>
        <dbReference type="EMBL" id="EIJ65890.1"/>
    </source>
</evidence>
<sequence length="57" mass="6264">MSKNVIISALAIVIAILIGFLILTNYDWFSQEWLIGLGIIIGGMASLGLLIYLKIKK</sequence>
<feature type="transmembrane region" description="Helical" evidence="1">
    <location>
        <begin position="33"/>
        <end position="53"/>
    </location>
</feature>
<evidence type="ECO:0000313" key="3">
    <source>
        <dbReference type="Proteomes" id="UP000003423"/>
    </source>
</evidence>
<keyword evidence="1" id="KW-0812">Transmembrane</keyword>
<evidence type="ECO:0000256" key="1">
    <source>
        <dbReference type="SAM" id="Phobius"/>
    </source>
</evidence>
<keyword evidence="1" id="KW-0472">Membrane</keyword>
<dbReference type="PATRIC" id="fig|859350.6.peg.1125"/>
<keyword evidence="3" id="KW-1185">Reference proteome</keyword>
<reference evidence="2 3" key="1">
    <citation type="journal article" date="2012" name="J. Bacteriol.">
        <title>Genome sequence of "Candidatus Nitrosopumilus salaria" BD31, an ammonia-oxidizing archaeon from the San Francisco Bay estuary.</title>
        <authorList>
            <person name="Mosier A.C."/>
            <person name="Allen E.E."/>
            <person name="Kim M."/>
            <person name="Ferriera S."/>
            <person name="Francis C.A."/>
        </authorList>
    </citation>
    <scope>NUCLEOTIDE SEQUENCE [LARGE SCALE GENOMIC DNA]</scope>
    <source>
        <strain evidence="2 3">BD31</strain>
    </source>
</reference>
<keyword evidence="1" id="KW-1133">Transmembrane helix</keyword>